<dbReference type="NCBIfam" id="TIGR03211">
    <property type="entry name" value="catechol_2_3"/>
    <property type="match status" value="1"/>
</dbReference>
<dbReference type="InterPro" id="IPR004360">
    <property type="entry name" value="Glyas_Fos-R_dOase_dom"/>
</dbReference>
<comment type="subunit">
    <text evidence="2">Homotetramer.</text>
</comment>
<evidence type="ECO:0000256" key="1">
    <source>
        <dbReference type="ARBA" id="ARBA00008784"/>
    </source>
</evidence>
<protein>
    <submittedName>
        <fullName evidence="9">Metapyrocatechase</fullName>
        <ecNumber evidence="9">1.13.11.2</ecNumber>
    </submittedName>
</protein>
<reference evidence="9 10" key="1">
    <citation type="submission" date="2020-04" db="EMBL/GenBank/DDBJ databases">
        <authorList>
            <person name="Hogendoorn C."/>
        </authorList>
    </citation>
    <scope>NUCLEOTIDE SEQUENCE [LARGE SCALE GENOMIC DNA]</scope>
    <source>
        <strain evidence="9">COOX1</strain>
    </source>
</reference>
<dbReference type="InterPro" id="IPR029068">
    <property type="entry name" value="Glyas_Bleomycin-R_OHBP_Dase"/>
</dbReference>
<feature type="domain" description="VOC" evidence="8">
    <location>
        <begin position="7"/>
        <end position="121"/>
    </location>
</feature>
<evidence type="ECO:0000256" key="5">
    <source>
        <dbReference type="ARBA" id="ARBA00022797"/>
    </source>
</evidence>
<dbReference type="GO" id="GO:0018577">
    <property type="term" value="F:catechol 2,3-dioxygenase activity"/>
    <property type="evidence" value="ECO:0007669"/>
    <property type="project" value="UniProtKB-EC"/>
</dbReference>
<proteinExistence type="inferred from homology"/>
<evidence type="ECO:0000256" key="6">
    <source>
        <dbReference type="ARBA" id="ARBA00022964"/>
    </source>
</evidence>
<accession>A0A6F9E9Q8</accession>
<dbReference type="Pfam" id="PF00903">
    <property type="entry name" value="Glyoxalase"/>
    <property type="match status" value="1"/>
</dbReference>
<evidence type="ECO:0000313" key="9">
    <source>
        <dbReference type="EMBL" id="CAB3394535.1"/>
    </source>
</evidence>
<dbReference type="GO" id="GO:0008198">
    <property type="term" value="F:ferrous iron binding"/>
    <property type="evidence" value="ECO:0007669"/>
    <property type="project" value="InterPro"/>
</dbReference>
<keyword evidence="7 9" id="KW-0560">Oxidoreductase</keyword>
<evidence type="ECO:0000256" key="2">
    <source>
        <dbReference type="ARBA" id="ARBA00011881"/>
    </source>
</evidence>
<dbReference type="InterPro" id="IPR037523">
    <property type="entry name" value="VOC_core"/>
</dbReference>
<name>A0A6F9E9Q8_9BACL</name>
<keyword evidence="5" id="KW-0058">Aromatic hydrocarbons catabolism</keyword>
<gene>
    <name evidence="9" type="primary">xylE</name>
    <name evidence="9" type="ORF">COOX1_2462</name>
</gene>
<sequence>MGEGILRLGFVDVRVTDLEAARKHYVEVMGMQETARTDEMVYLKGWDEYDHHSIVLRRSDRAGLVKMAFKVHTYEDLERLENQLREYGASVTRVSKGENFSVGEGVRFRLPSGHTMELFVEMDYLGKALPQVNPAPVPDGLLGVGAPRIDHLLITADKPHETVDFLMKALNFYMSEKVVESEQSETPIAAWLFRSYTPHDIAIIPGRDEGLHHFAFWLDEFNDLRKAGDTFSKYDVPIDVGIERHGITRGQTIYYFDPSGNRNEVFTGGYIAYPDMPVVKWTADQLARGIFYFNHRQEWIEGFTSVTT</sequence>
<dbReference type="Proteomes" id="UP000502196">
    <property type="component" value="Chromosome"/>
</dbReference>
<dbReference type="AlphaFoldDB" id="A0A6F9E9Q8"/>
<keyword evidence="6" id="KW-0223">Dioxygenase</keyword>
<evidence type="ECO:0000256" key="7">
    <source>
        <dbReference type="ARBA" id="ARBA00023002"/>
    </source>
</evidence>
<evidence type="ECO:0000313" key="10">
    <source>
        <dbReference type="Proteomes" id="UP000502196"/>
    </source>
</evidence>
<evidence type="ECO:0000256" key="3">
    <source>
        <dbReference type="ARBA" id="ARBA00022723"/>
    </source>
</evidence>
<dbReference type="EC" id="1.13.11.2" evidence="9"/>
<organism evidence="9 10">
    <name type="scientific">Kyrpidia spormannii</name>
    <dbReference type="NCBI Taxonomy" id="2055160"/>
    <lineage>
        <taxon>Bacteria</taxon>
        <taxon>Bacillati</taxon>
        <taxon>Bacillota</taxon>
        <taxon>Bacilli</taxon>
        <taxon>Bacillales</taxon>
        <taxon>Alicyclobacillaceae</taxon>
        <taxon>Kyrpidia</taxon>
    </lineage>
</organism>
<dbReference type="InterPro" id="IPR054560">
    <property type="entry name" value="XylE-like_N"/>
</dbReference>
<keyword evidence="4" id="KW-0677">Repeat</keyword>
<dbReference type="PROSITE" id="PS51819">
    <property type="entry name" value="VOC"/>
    <property type="match status" value="2"/>
</dbReference>
<dbReference type="InterPro" id="IPR017624">
    <property type="entry name" value="Catechol_2-3_dOase"/>
</dbReference>
<keyword evidence="3" id="KW-0479">Metal-binding</keyword>
<dbReference type="EMBL" id="LR792683">
    <property type="protein sequence ID" value="CAB3394535.1"/>
    <property type="molecule type" value="Genomic_DNA"/>
</dbReference>
<evidence type="ECO:0000259" key="8">
    <source>
        <dbReference type="PROSITE" id="PS51819"/>
    </source>
</evidence>
<dbReference type="SUPFAM" id="SSF54593">
    <property type="entry name" value="Glyoxalase/Bleomycin resistance protein/Dihydroxybiphenyl dioxygenase"/>
    <property type="match status" value="1"/>
</dbReference>
<dbReference type="Gene3D" id="3.10.180.10">
    <property type="entry name" value="2,3-Dihydroxybiphenyl 1,2-Dioxygenase, domain 1"/>
    <property type="match status" value="2"/>
</dbReference>
<feature type="domain" description="VOC" evidence="8">
    <location>
        <begin position="148"/>
        <end position="268"/>
    </location>
</feature>
<evidence type="ECO:0000256" key="4">
    <source>
        <dbReference type="ARBA" id="ARBA00022737"/>
    </source>
</evidence>
<comment type="similarity">
    <text evidence="1">Belongs to the extradiol ring-cleavage dioxygenase family.</text>
</comment>
<dbReference type="RefSeq" id="WP_170086028.1">
    <property type="nucleotide sequence ID" value="NZ_CP047971.1"/>
</dbReference>
<dbReference type="Pfam" id="PF22247">
    <property type="entry name" value="Diox-like_N"/>
    <property type="match status" value="1"/>
</dbReference>